<comment type="similarity">
    <text evidence="2 9">Belongs to the TRAFAC class OBG-HflX-like GTPase superfamily. OBG GTPase family.</text>
</comment>
<comment type="cofactor">
    <cofactor evidence="1 9">
        <name>Mg(2+)</name>
        <dbReference type="ChEBI" id="CHEBI:18420"/>
    </cofactor>
</comment>
<dbReference type="InterPro" id="IPR027417">
    <property type="entry name" value="P-loop_NTPase"/>
</dbReference>
<feature type="domain" description="OCT" evidence="11">
    <location>
        <begin position="351"/>
        <end position="430"/>
    </location>
</feature>
<keyword evidence="5 9" id="KW-0547">Nucleotide-binding</keyword>
<feature type="binding site" evidence="9">
    <location>
        <begin position="314"/>
        <end position="316"/>
    </location>
    <ligand>
        <name>GTP</name>
        <dbReference type="ChEBI" id="CHEBI:37565"/>
    </ligand>
</feature>
<feature type="binding site" evidence="9">
    <location>
        <begin position="212"/>
        <end position="215"/>
    </location>
    <ligand>
        <name>GTP</name>
        <dbReference type="ChEBI" id="CHEBI:37565"/>
    </ligand>
</feature>
<dbReference type="PROSITE" id="PS51710">
    <property type="entry name" value="G_OBG"/>
    <property type="match status" value="1"/>
</dbReference>
<accession>A0A1S6QFY0</accession>
<dbReference type="PRINTS" id="PR00326">
    <property type="entry name" value="GTP1OBG"/>
</dbReference>
<name>A0A1S6QFY0_9LACO</name>
<dbReference type="NCBIfam" id="TIGR02729">
    <property type="entry name" value="Obg_CgtA"/>
    <property type="match status" value="1"/>
</dbReference>
<feature type="binding site" evidence="9">
    <location>
        <position position="172"/>
    </location>
    <ligand>
        <name>Mg(2+)</name>
        <dbReference type="ChEBI" id="CHEBI:18420"/>
    </ligand>
</feature>
<dbReference type="GO" id="GO:0042254">
    <property type="term" value="P:ribosome biogenesis"/>
    <property type="evidence" value="ECO:0007669"/>
    <property type="project" value="UniProtKB-UniRule"/>
</dbReference>
<dbReference type="InterPro" id="IPR031167">
    <property type="entry name" value="G_OBG"/>
</dbReference>
<comment type="subcellular location">
    <subcellularLocation>
        <location evidence="9">Cytoplasm</location>
    </subcellularLocation>
</comment>
<dbReference type="AlphaFoldDB" id="A0A1S6QFY0"/>
<evidence type="ECO:0000256" key="1">
    <source>
        <dbReference type="ARBA" id="ARBA00001946"/>
    </source>
</evidence>
<dbReference type="PIRSF" id="PIRSF002401">
    <property type="entry name" value="GTP_bd_Obg/CgtA"/>
    <property type="match status" value="1"/>
</dbReference>
<feature type="domain" description="OBG-type G" evidence="10">
    <location>
        <begin position="159"/>
        <end position="333"/>
    </location>
</feature>
<evidence type="ECO:0000259" key="10">
    <source>
        <dbReference type="PROSITE" id="PS51710"/>
    </source>
</evidence>
<reference evidence="13 14" key="1">
    <citation type="journal article" date="2015" name="Genome Announc.">
        <title>Genome Sequence of Lactobacillus curieae CCTCC M 2011381T, a Novel Producer of Gamma-aminobutyric Acid.</title>
        <authorList>
            <person name="Wang Y."/>
            <person name="Wang Y."/>
            <person name="Lang C."/>
            <person name="Wei D."/>
            <person name="Xu P."/>
            <person name="Xie J."/>
        </authorList>
    </citation>
    <scope>NUCLEOTIDE SEQUENCE [LARGE SCALE GENOMIC DNA]</scope>
    <source>
        <strain evidence="13 14">CCTCC M 2011381</strain>
    </source>
</reference>
<evidence type="ECO:0000256" key="2">
    <source>
        <dbReference type="ARBA" id="ARBA00007699"/>
    </source>
</evidence>
<evidence type="ECO:0000313" key="13">
    <source>
        <dbReference type="EMBL" id="AQW20512.1"/>
    </source>
</evidence>
<dbReference type="FunFam" id="2.70.210.12:FF:000001">
    <property type="entry name" value="GTPase Obg"/>
    <property type="match status" value="1"/>
</dbReference>
<dbReference type="EC" id="3.6.5.-" evidence="9"/>
<feature type="binding site" evidence="9">
    <location>
        <begin position="165"/>
        <end position="172"/>
    </location>
    <ligand>
        <name>GTP</name>
        <dbReference type="ChEBI" id="CHEBI:37565"/>
    </ligand>
</feature>
<dbReference type="SUPFAM" id="SSF102741">
    <property type="entry name" value="Obg GTP-binding protein C-terminal domain"/>
    <property type="match status" value="1"/>
</dbReference>
<comment type="subunit">
    <text evidence="9">Monomer.</text>
</comment>
<evidence type="ECO:0000256" key="3">
    <source>
        <dbReference type="ARBA" id="ARBA00022490"/>
    </source>
</evidence>
<dbReference type="Gene3D" id="3.40.50.300">
    <property type="entry name" value="P-loop containing nucleotide triphosphate hydrolases"/>
    <property type="match status" value="1"/>
</dbReference>
<dbReference type="NCBIfam" id="NF008956">
    <property type="entry name" value="PRK12299.1"/>
    <property type="match status" value="1"/>
</dbReference>
<dbReference type="HAMAP" id="MF_01454">
    <property type="entry name" value="GTPase_Obg"/>
    <property type="match status" value="1"/>
</dbReference>
<dbReference type="InterPro" id="IPR036346">
    <property type="entry name" value="GTP-bd_prot_GTP1/OBG_C_sf"/>
</dbReference>
<dbReference type="PROSITE" id="PS00905">
    <property type="entry name" value="GTP1_OBG"/>
    <property type="match status" value="1"/>
</dbReference>
<dbReference type="OrthoDB" id="9807318at2"/>
<comment type="function">
    <text evidence="9">An essential GTPase which binds GTP, GDP and possibly (p)ppGpp with moderate affinity, with high nucleotide exchange rates and a fairly low GTP hydrolysis rate. Plays a role in control of the cell cycle, stress response, ribosome biogenesis and in those bacteria that undergo differentiation, in morphogenesis control.</text>
</comment>
<keyword evidence="14" id="KW-1185">Reference proteome</keyword>
<dbReference type="PANTHER" id="PTHR11702:SF31">
    <property type="entry name" value="MITOCHONDRIAL RIBOSOME-ASSOCIATED GTPASE 2"/>
    <property type="match status" value="1"/>
</dbReference>
<keyword evidence="7 9" id="KW-0460">Magnesium</keyword>
<dbReference type="Pfam" id="PF01926">
    <property type="entry name" value="MMR_HSR1"/>
    <property type="match status" value="1"/>
</dbReference>
<dbReference type="InterPro" id="IPR014100">
    <property type="entry name" value="GTP-bd_Obg/CgtA"/>
</dbReference>
<dbReference type="CDD" id="cd01898">
    <property type="entry name" value="Obg"/>
    <property type="match status" value="1"/>
</dbReference>
<keyword evidence="3 9" id="KW-0963">Cytoplasm</keyword>
<dbReference type="Proteomes" id="UP000030361">
    <property type="component" value="Chromosome"/>
</dbReference>
<feature type="binding site" evidence="9">
    <location>
        <begin position="282"/>
        <end position="285"/>
    </location>
    <ligand>
        <name>GTP</name>
        <dbReference type="ChEBI" id="CHEBI:37565"/>
    </ligand>
</feature>
<dbReference type="InterPro" id="IPR045086">
    <property type="entry name" value="OBG_GTPase"/>
</dbReference>
<dbReference type="InterPro" id="IPR006169">
    <property type="entry name" value="GTP1_OBG_dom"/>
</dbReference>
<evidence type="ECO:0000259" key="11">
    <source>
        <dbReference type="PROSITE" id="PS51881"/>
    </source>
</evidence>
<evidence type="ECO:0000313" key="14">
    <source>
        <dbReference type="Proteomes" id="UP000030361"/>
    </source>
</evidence>
<dbReference type="InterPro" id="IPR006073">
    <property type="entry name" value="GTP-bd"/>
</dbReference>
<dbReference type="PANTHER" id="PTHR11702">
    <property type="entry name" value="DEVELOPMENTALLY REGULATED GTP-BINDING PROTEIN-RELATED"/>
    <property type="match status" value="1"/>
</dbReference>
<organism evidence="13 14">
    <name type="scientific">Lentilactobacillus curieae</name>
    <dbReference type="NCBI Taxonomy" id="1138822"/>
    <lineage>
        <taxon>Bacteria</taxon>
        <taxon>Bacillati</taxon>
        <taxon>Bacillota</taxon>
        <taxon>Bacilli</taxon>
        <taxon>Lactobacillales</taxon>
        <taxon>Lactobacillaceae</taxon>
        <taxon>Lentilactobacillus</taxon>
    </lineage>
</organism>
<evidence type="ECO:0000256" key="9">
    <source>
        <dbReference type="HAMAP-Rule" id="MF_01454"/>
    </source>
</evidence>
<proteinExistence type="inferred from homology"/>
<dbReference type="NCBIfam" id="TIGR03595">
    <property type="entry name" value="Obg_CgtA_exten"/>
    <property type="match status" value="1"/>
</dbReference>
<evidence type="ECO:0000256" key="6">
    <source>
        <dbReference type="ARBA" id="ARBA00022801"/>
    </source>
</evidence>
<keyword evidence="8 9" id="KW-0342">GTP-binding</keyword>
<dbReference type="RefSeq" id="WP_035168453.1">
    <property type="nucleotide sequence ID" value="NZ_CP018906.1"/>
</dbReference>
<feature type="binding site" evidence="9">
    <location>
        <begin position="190"/>
        <end position="194"/>
    </location>
    <ligand>
        <name>GTP</name>
        <dbReference type="ChEBI" id="CHEBI:37565"/>
    </ligand>
</feature>
<protein>
    <recommendedName>
        <fullName evidence="9">GTPase Obg</fullName>
        <ecNumber evidence="9">3.6.5.-</ecNumber>
    </recommendedName>
    <alternativeName>
        <fullName evidence="9">GTP-binding protein Obg</fullName>
    </alternativeName>
</protein>
<dbReference type="NCBIfam" id="NF008955">
    <property type="entry name" value="PRK12297.1"/>
    <property type="match status" value="1"/>
</dbReference>
<evidence type="ECO:0000259" key="12">
    <source>
        <dbReference type="PROSITE" id="PS51883"/>
    </source>
</evidence>
<dbReference type="GO" id="GO:0000287">
    <property type="term" value="F:magnesium ion binding"/>
    <property type="evidence" value="ECO:0007669"/>
    <property type="project" value="InterPro"/>
</dbReference>
<dbReference type="InterPro" id="IPR015349">
    <property type="entry name" value="OCT_dom"/>
</dbReference>
<evidence type="ECO:0000256" key="4">
    <source>
        <dbReference type="ARBA" id="ARBA00022723"/>
    </source>
</evidence>
<dbReference type="GO" id="GO:0003924">
    <property type="term" value="F:GTPase activity"/>
    <property type="evidence" value="ECO:0007669"/>
    <property type="project" value="UniProtKB-UniRule"/>
</dbReference>
<dbReference type="SUPFAM" id="SSF82051">
    <property type="entry name" value="Obg GTP-binding protein N-terminal domain"/>
    <property type="match status" value="1"/>
</dbReference>
<feature type="binding site" evidence="9">
    <location>
        <position position="192"/>
    </location>
    <ligand>
        <name>Mg(2+)</name>
        <dbReference type="ChEBI" id="CHEBI:18420"/>
    </ligand>
</feature>
<dbReference type="KEGG" id="lcu:PL11_000460"/>
<dbReference type="eggNOG" id="COG0536">
    <property type="taxonomic scope" value="Bacteria"/>
</dbReference>
<evidence type="ECO:0000256" key="7">
    <source>
        <dbReference type="ARBA" id="ARBA00022842"/>
    </source>
</evidence>
<dbReference type="PROSITE" id="PS51881">
    <property type="entry name" value="OCT"/>
    <property type="match status" value="1"/>
</dbReference>
<dbReference type="GO" id="GO:0005737">
    <property type="term" value="C:cytoplasm"/>
    <property type="evidence" value="ECO:0007669"/>
    <property type="project" value="UniProtKB-SubCell"/>
</dbReference>
<dbReference type="GO" id="GO:0005525">
    <property type="term" value="F:GTP binding"/>
    <property type="evidence" value="ECO:0007669"/>
    <property type="project" value="UniProtKB-UniRule"/>
</dbReference>
<evidence type="ECO:0000256" key="8">
    <source>
        <dbReference type="ARBA" id="ARBA00023134"/>
    </source>
</evidence>
<dbReference type="EMBL" id="CP018906">
    <property type="protein sequence ID" value="AQW20512.1"/>
    <property type="molecule type" value="Genomic_DNA"/>
</dbReference>
<evidence type="ECO:0000256" key="5">
    <source>
        <dbReference type="ARBA" id="ARBA00022741"/>
    </source>
</evidence>
<dbReference type="PROSITE" id="PS51883">
    <property type="entry name" value="OBG"/>
    <property type="match status" value="1"/>
</dbReference>
<dbReference type="Gene3D" id="3.30.300.350">
    <property type="entry name" value="GTP-binding protein OBG, C-terminal domain"/>
    <property type="match status" value="1"/>
</dbReference>
<sequence length="430" mass="46813">MFVDQVKIDVKAGNGGNGMVAFRREKYVPNGGPAGGDGGHGANVIFKVDSGMNTLMDFRYHRKFKAPSGGNGANKSMTGRSAEDMIVLVPEGTTVINEETGDVIGDLTDANQELIVAKGGRGGRGNIHFASAKNPAPEIAENGEPGEEVALKLELRVLADVGLVGFPSAGKSTLLSVITSAKPKIAGYHFTTLVPNLGMVRLDDGRDFAVADLPGLVEGASEGVGLGIQFLRHVERTRVILHLVDMSGEEGRDPYEDYLAINKELTAYDESILERPQIIVATKMDLPNSADNLEEFKQKLAESDKNENEILAISSVTHSGLQELIQKTADLLEKTAVIPMNTLEETKDYEYHGTSEDEFHISFDDEIESWVISGEKIEKLFKMTDTMHEQSMLRFARQMRGMGIDKALREAGAKDGDTVTILDFSFTYVE</sequence>
<dbReference type="NCBIfam" id="NF008954">
    <property type="entry name" value="PRK12296.1"/>
    <property type="match status" value="1"/>
</dbReference>
<dbReference type="SUPFAM" id="SSF52540">
    <property type="entry name" value="P-loop containing nucleoside triphosphate hydrolases"/>
    <property type="match status" value="1"/>
</dbReference>
<gene>
    <name evidence="13" type="primary">obgE</name>
    <name evidence="9" type="synonym">obg</name>
    <name evidence="13" type="ORF">PL11_000460</name>
</gene>
<keyword evidence="6 9" id="KW-0378">Hydrolase</keyword>
<dbReference type="InterPro" id="IPR006074">
    <property type="entry name" value="GTP1-OBG_CS"/>
</dbReference>
<dbReference type="Gene3D" id="2.70.210.12">
    <property type="entry name" value="GTP1/OBG domain"/>
    <property type="match status" value="1"/>
</dbReference>
<dbReference type="Pfam" id="PF09269">
    <property type="entry name" value="DUF1967"/>
    <property type="match status" value="1"/>
</dbReference>
<keyword evidence="4 9" id="KW-0479">Metal-binding</keyword>
<dbReference type="Pfam" id="PF01018">
    <property type="entry name" value="GTP1_OBG"/>
    <property type="match status" value="1"/>
</dbReference>
<feature type="domain" description="Obg" evidence="12">
    <location>
        <begin position="1"/>
        <end position="158"/>
    </location>
</feature>
<dbReference type="InterPro" id="IPR036726">
    <property type="entry name" value="GTP1_OBG_dom_sf"/>
</dbReference>